<evidence type="ECO:0000256" key="1">
    <source>
        <dbReference type="ARBA" id="ARBA00004417"/>
    </source>
</evidence>
<protein>
    <submittedName>
        <fullName evidence="8">Oligopeptide/dipeptide ABC transporter ATP-binding protein</fullName>
    </submittedName>
</protein>
<keyword evidence="3" id="KW-0813">Transport</keyword>
<comment type="subcellular location">
    <subcellularLocation>
        <location evidence="1">Cell inner membrane</location>
        <topology evidence="1">Peripheral membrane protein</topology>
    </subcellularLocation>
</comment>
<dbReference type="Pfam" id="PF08352">
    <property type="entry name" value="oligo_HPY"/>
    <property type="match status" value="1"/>
</dbReference>
<keyword evidence="9" id="KW-1185">Reference proteome</keyword>
<evidence type="ECO:0000256" key="3">
    <source>
        <dbReference type="ARBA" id="ARBA00022448"/>
    </source>
</evidence>
<evidence type="ECO:0000259" key="7">
    <source>
        <dbReference type="PROSITE" id="PS50893"/>
    </source>
</evidence>
<dbReference type="Pfam" id="PF00005">
    <property type="entry name" value="ABC_tran"/>
    <property type="match status" value="1"/>
</dbReference>
<keyword evidence="4" id="KW-0547">Nucleotide-binding</keyword>
<dbReference type="PANTHER" id="PTHR43776">
    <property type="entry name" value="TRANSPORT ATP-BINDING PROTEIN"/>
    <property type="match status" value="1"/>
</dbReference>
<evidence type="ECO:0000256" key="6">
    <source>
        <dbReference type="SAM" id="MobiDB-lite"/>
    </source>
</evidence>
<dbReference type="InterPro" id="IPR003593">
    <property type="entry name" value="AAA+_ATPase"/>
</dbReference>
<dbReference type="SMART" id="SM00382">
    <property type="entry name" value="AAA"/>
    <property type="match status" value="1"/>
</dbReference>
<keyword evidence="5 8" id="KW-0067">ATP-binding</keyword>
<dbReference type="GO" id="GO:0005886">
    <property type="term" value="C:plasma membrane"/>
    <property type="evidence" value="ECO:0007669"/>
    <property type="project" value="UniProtKB-SubCell"/>
</dbReference>
<feature type="domain" description="ABC transporter" evidence="7">
    <location>
        <begin position="5"/>
        <end position="250"/>
    </location>
</feature>
<dbReference type="GO" id="GO:0016887">
    <property type="term" value="F:ATP hydrolysis activity"/>
    <property type="evidence" value="ECO:0007669"/>
    <property type="project" value="InterPro"/>
</dbReference>
<dbReference type="InterPro" id="IPR050319">
    <property type="entry name" value="ABC_transp_ATP-bind"/>
</dbReference>
<dbReference type="PANTHER" id="PTHR43776:SF7">
    <property type="entry name" value="D,D-DIPEPTIDE TRANSPORT ATP-BINDING PROTEIN DDPF-RELATED"/>
    <property type="match status" value="1"/>
</dbReference>
<reference evidence="8" key="1">
    <citation type="submission" date="2020-08" db="EMBL/GenBank/DDBJ databases">
        <title>Genomic Encyclopedia of Type Strains, Phase IV (KMG-IV): sequencing the most valuable type-strain genomes for metagenomic binning, comparative biology and taxonomic classification.</title>
        <authorList>
            <person name="Goeker M."/>
        </authorList>
    </citation>
    <scope>NUCLEOTIDE SEQUENCE [LARGE SCALE GENOMIC DNA]</scope>
    <source>
        <strain evidence="8">DSM 105040</strain>
    </source>
</reference>
<evidence type="ECO:0000313" key="9">
    <source>
        <dbReference type="Proteomes" id="UP000585681"/>
    </source>
</evidence>
<organism evidence="8 9">
    <name type="scientific">Actibacterium naphthalenivorans</name>
    <dbReference type="NCBI Taxonomy" id="1614693"/>
    <lineage>
        <taxon>Bacteria</taxon>
        <taxon>Pseudomonadati</taxon>
        <taxon>Pseudomonadota</taxon>
        <taxon>Alphaproteobacteria</taxon>
        <taxon>Rhodobacterales</taxon>
        <taxon>Roseobacteraceae</taxon>
        <taxon>Actibacterium</taxon>
    </lineage>
</organism>
<dbReference type="SUPFAM" id="SSF52540">
    <property type="entry name" value="P-loop containing nucleoside triphosphate hydrolases"/>
    <property type="match status" value="1"/>
</dbReference>
<comment type="caution">
    <text evidence="8">The sequence shown here is derived from an EMBL/GenBank/DDBJ whole genome shotgun (WGS) entry which is preliminary data.</text>
</comment>
<dbReference type="InterPro" id="IPR013563">
    <property type="entry name" value="Oligopep_ABC_C"/>
</dbReference>
<dbReference type="Proteomes" id="UP000585681">
    <property type="component" value="Unassembled WGS sequence"/>
</dbReference>
<dbReference type="FunFam" id="3.40.50.300:FF:000016">
    <property type="entry name" value="Oligopeptide ABC transporter ATP-binding component"/>
    <property type="match status" value="1"/>
</dbReference>
<dbReference type="EMBL" id="JACIEQ010000001">
    <property type="protein sequence ID" value="MBB4021404.1"/>
    <property type="molecule type" value="Genomic_DNA"/>
</dbReference>
<feature type="region of interest" description="Disordered" evidence="6">
    <location>
        <begin position="259"/>
        <end position="279"/>
    </location>
</feature>
<proteinExistence type="inferred from homology"/>
<evidence type="ECO:0000256" key="5">
    <source>
        <dbReference type="ARBA" id="ARBA00022840"/>
    </source>
</evidence>
<dbReference type="AlphaFoldDB" id="A0A840C6B7"/>
<sequence length="318" mass="34432">MSVILQARGLTKSYQSRRGGLLRRPRRFFAVEGVDLTLAQGETLGIVGESGCGKSTLAKLLLGLIEADGGSVRIGGEDSLNVSDAQWRGLRRRMQMVYQDAAGALDPRLRVRAQVEEPLRIHGLPPEAAADALRAVGLSGALAGRYPHEMSGGQLQRVVIARALALGPELLVLDEPVSALDVSIQAQIVNLLEDLQRDRGLSYVFVSHDLGVVRHISDRIAVMYLGRIVEEAPRGTFYAGPLHPYSRALLDAVPRPDPARRRETAARIGDPPNPASPPTGCRFHPRCPFAADICKTEPPALRDFGGRRAACHRAEEIG</sequence>
<evidence type="ECO:0000256" key="4">
    <source>
        <dbReference type="ARBA" id="ARBA00022741"/>
    </source>
</evidence>
<dbReference type="GO" id="GO:0015833">
    <property type="term" value="P:peptide transport"/>
    <property type="evidence" value="ECO:0007669"/>
    <property type="project" value="InterPro"/>
</dbReference>
<dbReference type="InterPro" id="IPR027417">
    <property type="entry name" value="P-loop_NTPase"/>
</dbReference>
<dbReference type="PROSITE" id="PS50893">
    <property type="entry name" value="ABC_TRANSPORTER_2"/>
    <property type="match status" value="1"/>
</dbReference>
<dbReference type="GO" id="GO:0055085">
    <property type="term" value="P:transmembrane transport"/>
    <property type="evidence" value="ECO:0007669"/>
    <property type="project" value="UniProtKB-ARBA"/>
</dbReference>
<dbReference type="InterPro" id="IPR003439">
    <property type="entry name" value="ABC_transporter-like_ATP-bd"/>
</dbReference>
<dbReference type="GO" id="GO:0005524">
    <property type="term" value="F:ATP binding"/>
    <property type="evidence" value="ECO:0007669"/>
    <property type="project" value="UniProtKB-KW"/>
</dbReference>
<dbReference type="RefSeq" id="WP_054537713.1">
    <property type="nucleotide sequence ID" value="NZ_JACIEQ010000001.1"/>
</dbReference>
<dbReference type="InterPro" id="IPR017871">
    <property type="entry name" value="ABC_transporter-like_CS"/>
</dbReference>
<dbReference type="PROSITE" id="PS00211">
    <property type="entry name" value="ABC_TRANSPORTER_1"/>
    <property type="match status" value="1"/>
</dbReference>
<gene>
    <name evidence="8" type="ORF">GGR17_001195</name>
</gene>
<dbReference type="CDD" id="cd03257">
    <property type="entry name" value="ABC_NikE_OppD_transporters"/>
    <property type="match status" value="1"/>
</dbReference>
<name>A0A840C6B7_9RHOB</name>
<comment type="similarity">
    <text evidence="2">Belongs to the ABC transporter superfamily.</text>
</comment>
<evidence type="ECO:0000256" key="2">
    <source>
        <dbReference type="ARBA" id="ARBA00005417"/>
    </source>
</evidence>
<dbReference type="Gene3D" id="3.40.50.300">
    <property type="entry name" value="P-loop containing nucleotide triphosphate hydrolases"/>
    <property type="match status" value="1"/>
</dbReference>
<accession>A0A840C6B7</accession>
<dbReference type="NCBIfam" id="TIGR01727">
    <property type="entry name" value="oligo_HPY"/>
    <property type="match status" value="1"/>
</dbReference>
<evidence type="ECO:0000313" key="8">
    <source>
        <dbReference type="EMBL" id="MBB4021404.1"/>
    </source>
</evidence>